<name>C5FTE5_ARTOC</name>
<keyword evidence="4" id="KW-1185">Reference proteome</keyword>
<sequence length="184" mass="17600">MKFTVAAVAAFAAFAAAANTSLTPEQQCASQCPATDICCVAICFKVPCPSNQDAKDTTNCASKCPTNQGPEAYAACQKGCIQSHFYTAGATPTAAHPDPTSGGSSATTTGSSPSNTSGSGSQSSSSGSGSGSETSGSGSGSSPSATHSGSGSSPTHSGAAVSNAQFQLGTAAGVIGLLAAAFAL</sequence>
<dbReference type="EMBL" id="DS995705">
    <property type="protein sequence ID" value="EEQ33148.1"/>
    <property type="molecule type" value="Genomic_DNA"/>
</dbReference>
<organism evidence="3 4">
    <name type="scientific">Arthroderma otae (strain ATCC MYA-4605 / CBS 113480)</name>
    <name type="common">Microsporum canis</name>
    <dbReference type="NCBI Taxonomy" id="554155"/>
    <lineage>
        <taxon>Eukaryota</taxon>
        <taxon>Fungi</taxon>
        <taxon>Dikarya</taxon>
        <taxon>Ascomycota</taxon>
        <taxon>Pezizomycotina</taxon>
        <taxon>Eurotiomycetes</taxon>
        <taxon>Eurotiomycetidae</taxon>
        <taxon>Onygenales</taxon>
        <taxon>Arthrodermataceae</taxon>
        <taxon>Microsporum</taxon>
    </lineage>
</organism>
<gene>
    <name evidence="3" type="ORF">MCYG_05967</name>
</gene>
<dbReference type="AlphaFoldDB" id="C5FTE5"/>
<dbReference type="RefSeq" id="XP_002846098.1">
    <property type="nucleotide sequence ID" value="XM_002846052.1"/>
</dbReference>
<dbReference type="STRING" id="554155.C5FTE5"/>
<dbReference type="GeneID" id="9224787"/>
<protein>
    <submittedName>
        <fullName evidence="3">Uncharacterized protein</fullName>
    </submittedName>
</protein>
<dbReference type="HOGENOM" id="CLU_096545_1_1_1"/>
<proteinExistence type="predicted"/>
<feature type="region of interest" description="Disordered" evidence="1">
    <location>
        <begin position="91"/>
        <end position="159"/>
    </location>
</feature>
<evidence type="ECO:0000313" key="3">
    <source>
        <dbReference type="EMBL" id="EEQ33148.1"/>
    </source>
</evidence>
<accession>C5FTE5</accession>
<feature type="compositionally biased region" description="Low complexity" evidence="1">
    <location>
        <begin position="99"/>
        <end position="159"/>
    </location>
</feature>
<keyword evidence="2" id="KW-0732">Signal</keyword>
<reference evidence="4" key="1">
    <citation type="journal article" date="2012" name="MBio">
        <title>Comparative genome analysis of Trichophyton rubrum and related dermatophytes reveals candidate genes involved in infection.</title>
        <authorList>
            <person name="Martinez D.A."/>
            <person name="Oliver B.G."/>
            <person name="Graeser Y."/>
            <person name="Goldberg J.M."/>
            <person name="Li W."/>
            <person name="Martinez-Rossi N.M."/>
            <person name="Monod M."/>
            <person name="Shelest E."/>
            <person name="Barton R.C."/>
            <person name="Birch E."/>
            <person name="Brakhage A.A."/>
            <person name="Chen Z."/>
            <person name="Gurr S.J."/>
            <person name="Heiman D."/>
            <person name="Heitman J."/>
            <person name="Kosti I."/>
            <person name="Rossi A."/>
            <person name="Saif S."/>
            <person name="Samalova M."/>
            <person name="Saunders C.W."/>
            <person name="Shea T."/>
            <person name="Summerbell R.C."/>
            <person name="Xu J."/>
            <person name="Young S."/>
            <person name="Zeng Q."/>
            <person name="Birren B.W."/>
            <person name="Cuomo C.A."/>
            <person name="White T.C."/>
        </authorList>
    </citation>
    <scope>NUCLEOTIDE SEQUENCE [LARGE SCALE GENOMIC DNA]</scope>
    <source>
        <strain evidence="4">ATCC MYA-4605 / CBS 113480</strain>
    </source>
</reference>
<dbReference type="eggNOG" id="ENOG502SFMK">
    <property type="taxonomic scope" value="Eukaryota"/>
</dbReference>
<evidence type="ECO:0000313" key="4">
    <source>
        <dbReference type="Proteomes" id="UP000002035"/>
    </source>
</evidence>
<feature type="chain" id="PRO_5002951791" evidence="2">
    <location>
        <begin position="18"/>
        <end position="184"/>
    </location>
</feature>
<dbReference type="OrthoDB" id="5597238at2759"/>
<dbReference type="OMA" id="CCIAGCF"/>
<feature type="signal peptide" evidence="2">
    <location>
        <begin position="1"/>
        <end position="17"/>
    </location>
</feature>
<evidence type="ECO:0000256" key="1">
    <source>
        <dbReference type="SAM" id="MobiDB-lite"/>
    </source>
</evidence>
<dbReference type="Proteomes" id="UP000002035">
    <property type="component" value="Unassembled WGS sequence"/>
</dbReference>
<dbReference type="VEuPathDB" id="FungiDB:MCYG_05967"/>
<evidence type="ECO:0000256" key="2">
    <source>
        <dbReference type="SAM" id="SignalP"/>
    </source>
</evidence>